<feature type="region of interest" description="Disordered" evidence="1">
    <location>
        <begin position="153"/>
        <end position="225"/>
    </location>
</feature>
<geneLocation type="plasmid" evidence="2 3">
    <name>unnamed1</name>
</geneLocation>
<keyword evidence="3" id="KW-1185">Reference proteome</keyword>
<sequence>MARASVEPISWSALPCWWSAERWLAHVVAVYRRGYLLTRPQLVTATGGGVSLRAVLAVATAHARAGDYRTGRCSRPLLGVTGGTTGITATTKLGQRTVTRARTWLRLVGLATEVAPARHRSFIERLASWERGDTRRGWTAEYALHLSARFPDPVPTPVDNPGRVIAGQTVRGTPPRSGSSSPERSDGMVVTSTTNESTTPAARDENGAPRRAMTPGHARDDFDGWEGSRTSATALMLAWRASEHCPRWARQYGAHRWSGVLSAVAAAGWTARDLNQLLTDLTTTGHQVLTAPRRPISYLCHLLGLVDINERPTAIPDAHAAAELAARTARTTAQLDARDTHTAARHTAVTALTGPGRAAALTAAHTTATAAAHRRSERESAERLALAEQVQHRRNQR</sequence>
<evidence type="ECO:0008006" key="4">
    <source>
        <dbReference type="Google" id="ProtNLM"/>
    </source>
</evidence>
<feature type="compositionally biased region" description="Low complexity" evidence="1">
    <location>
        <begin position="171"/>
        <end position="182"/>
    </location>
</feature>
<gene>
    <name evidence="2" type="ORF">RHODO2019_18000</name>
</gene>
<evidence type="ECO:0000256" key="1">
    <source>
        <dbReference type="SAM" id="MobiDB-lite"/>
    </source>
</evidence>
<proteinExistence type="predicted"/>
<accession>A0ABY6P5E9</accession>
<evidence type="ECO:0000313" key="2">
    <source>
        <dbReference type="EMBL" id="UZJ26887.1"/>
    </source>
</evidence>
<feature type="compositionally biased region" description="Polar residues" evidence="1">
    <location>
        <begin position="190"/>
        <end position="200"/>
    </location>
</feature>
<evidence type="ECO:0000313" key="3">
    <source>
        <dbReference type="Proteomes" id="UP001164965"/>
    </source>
</evidence>
<dbReference type="Proteomes" id="UP001164965">
    <property type="component" value="Plasmid unnamed1"/>
</dbReference>
<reference evidence="2" key="1">
    <citation type="submission" date="2022-10" db="EMBL/GenBank/DDBJ databases">
        <title>Rhodococcus sp.75.</title>
        <authorList>
            <person name="Sun M."/>
        </authorList>
    </citation>
    <scope>NUCLEOTIDE SEQUENCE</scope>
    <source>
        <strain evidence="2">75</strain>
        <plasmid evidence="2">unnamed1</plasmid>
    </source>
</reference>
<keyword evidence="2" id="KW-0614">Plasmid</keyword>
<dbReference type="EMBL" id="CP110616">
    <property type="protein sequence ID" value="UZJ26887.1"/>
    <property type="molecule type" value="Genomic_DNA"/>
</dbReference>
<dbReference type="RefSeq" id="WP_265384991.1">
    <property type="nucleotide sequence ID" value="NZ_CP110616.1"/>
</dbReference>
<protein>
    <recommendedName>
        <fullName evidence="4">Replication protein</fullName>
    </recommendedName>
</protein>
<organism evidence="2 3">
    <name type="scientific">Rhodococcus antarcticus</name>
    <dbReference type="NCBI Taxonomy" id="2987751"/>
    <lineage>
        <taxon>Bacteria</taxon>
        <taxon>Bacillati</taxon>
        <taxon>Actinomycetota</taxon>
        <taxon>Actinomycetes</taxon>
        <taxon>Mycobacteriales</taxon>
        <taxon>Nocardiaceae</taxon>
        <taxon>Rhodococcus</taxon>
    </lineage>
</organism>
<name>A0ABY6P5E9_9NOCA</name>